<dbReference type="PANTHER" id="PTHR30024">
    <property type="entry name" value="ALIPHATIC SULFONATES-BINDING PROTEIN-RELATED"/>
    <property type="match status" value="1"/>
</dbReference>
<dbReference type="EMBL" id="CP050124">
    <property type="protein sequence ID" value="QIP43345.1"/>
    <property type="molecule type" value="Genomic_DNA"/>
</dbReference>
<reference evidence="5 6" key="1">
    <citation type="submission" date="2020-03" db="EMBL/GenBank/DDBJ databases">
        <title>Screen low temperature-resistant strains for efficient degradation of petroleum hydrocarbons under the low temperature.</title>
        <authorList>
            <person name="Wang Y."/>
            <person name="Chen J."/>
        </authorList>
    </citation>
    <scope>NUCLEOTIDE SEQUENCE [LARGE SCALE GENOMIC DNA]</scope>
    <source>
        <strain evidence="5 6">KB1</strain>
    </source>
</reference>
<dbReference type="PANTHER" id="PTHR30024:SF47">
    <property type="entry name" value="TAURINE-BINDING PERIPLASMIC PROTEIN"/>
    <property type="match status" value="1"/>
</dbReference>
<organism evidence="5 6">
    <name type="scientific">Rhodococcus erythropolis</name>
    <name type="common">Arthrobacter picolinophilus</name>
    <dbReference type="NCBI Taxonomy" id="1833"/>
    <lineage>
        <taxon>Bacteria</taxon>
        <taxon>Bacillati</taxon>
        <taxon>Actinomycetota</taxon>
        <taxon>Actinomycetes</taxon>
        <taxon>Mycobacteriales</taxon>
        <taxon>Nocardiaceae</taxon>
        <taxon>Rhodococcus</taxon>
        <taxon>Rhodococcus erythropolis group</taxon>
    </lineage>
</organism>
<proteinExistence type="inferred from homology"/>
<feature type="domain" description="SsuA/THI5-like" evidence="4">
    <location>
        <begin position="2"/>
        <end position="198"/>
    </location>
</feature>
<evidence type="ECO:0000313" key="5">
    <source>
        <dbReference type="EMBL" id="QIP43345.1"/>
    </source>
</evidence>
<evidence type="ECO:0000256" key="3">
    <source>
        <dbReference type="ARBA" id="ARBA00022729"/>
    </source>
</evidence>
<dbReference type="GO" id="GO:0042597">
    <property type="term" value="C:periplasmic space"/>
    <property type="evidence" value="ECO:0007669"/>
    <property type="project" value="UniProtKB-SubCell"/>
</dbReference>
<dbReference type="SUPFAM" id="SSF53850">
    <property type="entry name" value="Periplasmic binding protein-like II"/>
    <property type="match status" value="1"/>
</dbReference>
<evidence type="ECO:0000259" key="4">
    <source>
        <dbReference type="Pfam" id="PF09084"/>
    </source>
</evidence>
<dbReference type="Gene3D" id="3.40.190.10">
    <property type="entry name" value="Periplasmic binding protein-like II"/>
    <property type="match status" value="2"/>
</dbReference>
<dbReference type="InterPro" id="IPR015168">
    <property type="entry name" value="SsuA/THI5"/>
</dbReference>
<dbReference type="AlphaFoldDB" id="A0A6G9D233"/>
<dbReference type="Pfam" id="PF09084">
    <property type="entry name" value="NMT1"/>
    <property type="match status" value="1"/>
</dbReference>
<comment type="subcellular location">
    <subcellularLocation>
        <location evidence="1">Periplasm</location>
    </subcellularLocation>
</comment>
<accession>A0A6G9D233</accession>
<keyword evidence="3" id="KW-0732">Signal</keyword>
<sequence length="266" mass="27432">MFDKEGLHVELIDGKNGPELISGLIGGTTDLAVGAPGTVVPAIEQGQSLRPLSPYGSIDLAIAVTKDSGITTIEDLPGKRIAIPSRGGAAEQFVNQLLAERNIDASTVQFIAAAPTASQIPLARKGDIDAAVLTAASQAVFDAQGIPMTAITEVDPVGSDGVSSYGLGTVLVTTATFAESDAAAPVCAALEAAAGWIADPANEQAGAQLLTERMNVPADKANQVWASQKTLWPVEISADRWTQNVAWVNNQTSGKSDADVPFDPLC</sequence>
<dbReference type="Proteomes" id="UP000502345">
    <property type="component" value="Chromosome"/>
</dbReference>
<comment type="similarity">
    <text evidence="2">Belongs to the bacterial solute-binding protein SsuA/TauA family.</text>
</comment>
<evidence type="ECO:0000256" key="1">
    <source>
        <dbReference type="ARBA" id="ARBA00004418"/>
    </source>
</evidence>
<gene>
    <name evidence="5" type="ORF">G9444_6102</name>
</gene>
<evidence type="ECO:0000313" key="6">
    <source>
        <dbReference type="Proteomes" id="UP000502345"/>
    </source>
</evidence>
<name>A0A6G9D233_RHOER</name>
<protein>
    <submittedName>
        <fullName evidence="5">ABC transporter substrate-binding protein</fullName>
    </submittedName>
</protein>
<evidence type="ECO:0000256" key="2">
    <source>
        <dbReference type="ARBA" id="ARBA00010742"/>
    </source>
</evidence>